<proteinExistence type="predicted"/>
<keyword evidence="1" id="KW-1133">Transmembrane helix</keyword>
<evidence type="ECO:0000313" key="4">
    <source>
        <dbReference type="Proteomes" id="UP000184089"/>
    </source>
</evidence>
<comment type="caution">
    <text evidence="3">The sequence shown here is derived from an EMBL/GenBank/DDBJ whole genome shotgun (WGS) entry which is preliminary data.</text>
</comment>
<dbReference type="RefSeq" id="WP_143161579.1">
    <property type="nucleotide sequence ID" value="NZ_FQVY01000002.1"/>
</dbReference>
<keyword evidence="1" id="KW-0472">Membrane</keyword>
<feature type="transmembrane region" description="Helical" evidence="1">
    <location>
        <begin position="75"/>
        <end position="98"/>
    </location>
</feature>
<sequence length="304" mass="33740">MDQPLIRMLAFALLIPLSNWGSQWLFERVCRSAATSPDRVLAERRAVHSRLHPHRWVLGWLIGHSPEPGKTRRLLFLYQLCTVSPVLCLNLSLFSFFTFVLDRFLGYAGIAVAVVTAVTTAVNLSFTARSKALREEGGRGRAIASEVGKLALTLSLLGLMVWLPLQAANLPTRPASSAQVQEALLIQGYTPAPLDSNYLAERPSIEDAVLSTGNGLRFEFYRFDSKTTAAAFFERARAVFSDAAERDSAREEQRAEGGAFARYTVRANGAYAVALYSWNTAVYAHCDIVEEEDLRQILHQIGYL</sequence>
<evidence type="ECO:0000313" key="3">
    <source>
        <dbReference type="EMBL" id="SHF99168.1"/>
    </source>
</evidence>
<evidence type="ECO:0000313" key="2">
    <source>
        <dbReference type="EMBL" id="MZL70018.1"/>
    </source>
</evidence>
<dbReference type="EMBL" id="WWVX01000006">
    <property type="protein sequence ID" value="MZL70018.1"/>
    <property type="molecule type" value="Genomic_DNA"/>
</dbReference>
<reference evidence="4" key="1">
    <citation type="submission" date="2016-11" db="EMBL/GenBank/DDBJ databases">
        <authorList>
            <person name="Jaros S."/>
            <person name="Januszkiewicz K."/>
            <person name="Wedrychowicz H."/>
        </authorList>
    </citation>
    <scope>NUCLEOTIDE SEQUENCE [LARGE SCALE GENOMIC DNA]</scope>
    <source>
        <strain evidence="4">DSM 4029</strain>
    </source>
</reference>
<reference evidence="2 5" key="3">
    <citation type="journal article" date="2019" name="Nat. Med.">
        <title>A library of human gut bacterial isolates paired with longitudinal multiomics data enables mechanistic microbiome research.</title>
        <authorList>
            <person name="Poyet M."/>
            <person name="Groussin M."/>
            <person name="Gibbons S.M."/>
            <person name="Avila-Pacheco J."/>
            <person name="Jiang X."/>
            <person name="Kearney S.M."/>
            <person name="Perrotta A.R."/>
            <person name="Berdy B."/>
            <person name="Zhao S."/>
            <person name="Lieberman T.D."/>
            <person name="Swanson P.K."/>
            <person name="Smith M."/>
            <person name="Roesemann S."/>
            <person name="Alexander J.E."/>
            <person name="Rich S.A."/>
            <person name="Livny J."/>
            <person name="Vlamakis H."/>
            <person name="Clish C."/>
            <person name="Bullock K."/>
            <person name="Deik A."/>
            <person name="Scott J."/>
            <person name="Pierce K.A."/>
            <person name="Xavier R.J."/>
            <person name="Alm E.J."/>
        </authorList>
    </citation>
    <scope>NUCLEOTIDE SEQUENCE [LARGE SCALE GENOMIC DNA]</scope>
    <source>
        <strain evidence="2 5">BIOML-A2</strain>
    </source>
</reference>
<evidence type="ECO:0000313" key="5">
    <source>
        <dbReference type="Proteomes" id="UP000474718"/>
    </source>
</evidence>
<organism evidence="3 4">
    <name type="scientific">Bittarella massiliensis</name>
    <name type="common">ex Durand et al. 2017</name>
    <dbReference type="NCBI Taxonomy" id="1720313"/>
    <lineage>
        <taxon>Bacteria</taxon>
        <taxon>Bacillati</taxon>
        <taxon>Bacillota</taxon>
        <taxon>Clostridia</taxon>
        <taxon>Eubacteriales</taxon>
        <taxon>Oscillospiraceae</taxon>
        <taxon>Bittarella (ex Durand et al. 2017)</taxon>
    </lineage>
</organism>
<evidence type="ECO:0000256" key="1">
    <source>
        <dbReference type="SAM" id="Phobius"/>
    </source>
</evidence>
<feature type="transmembrane region" description="Helical" evidence="1">
    <location>
        <begin position="147"/>
        <end position="165"/>
    </location>
</feature>
<dbReference type="Proteomes" id="UP000184089">
    <property type="component" value="Unassembled WGS sequence"/>
</dbReference>
<name>A0AAQ1RVJ8_9FIRM</name>
<feature type="transmembrane region" description="Helical" evidence="1">
    <location>
        <begin position="104"/>
        <end position="126"/>
    </location>
</feature>
<dbReference type="Proteomes" id="UP000474718">
    <property type="component" value="Unassembled WGS sequence"/>
</dbReference>
<dbReference type="AlphaFoldDB" id="A0AAQ1RVJ8"/>
<dbReference type="EMBL" id="FQVY01000002">
    <property type="protein sequence ID" value="SHF99168.1"/>
    <property type="molecule type" value="Genomic_DNA"/>
</dbReference>
<gene>
    <name evidence="2" type="ORF">GT747_09670</name>
    <name evidence="3" type="ORF">SAMN05444424_1065</name>
</gene>
<reference evidence="3" key="2">
    <citation type="submission" date="2016-11" db="EMBL/GenBank/DDBJ databases">
        <authorList>
            <person name="Varghese N."/>
            <person name="Submissions S."/>
        </authorList>
    </citation>
    <scope>NUCLEOTIDE SEQUENCE</scope>
    <source>
        <strain evidence="3">DSM 4029</strain>
    </source>
</reference>
<protein>
    <submittedName>
        <fullName evidence="3">Uncharacterized protein</fullName>
    </submittedName>
</protein>
<keyword evidence="1" id="KW-0812">Transmembrane</keyword>
<accession>A0AAQ1RVJ8</accession>
<keyword evidence="5" id="KW-1185">Reference proteome</keyword>